<dbReference type="OrthoDB" id="7161229at2"/>
<feature type="compositionally biased region" description="Acidic residues" evidence="1">
    <location>
        <begin position="173"/>
        <end position="188"/>
    </location>
</feature>
<feature type="region of interest" description="Disordered" evidence="1">
    <location>
        <begin position="53"/>
        <end position="283"/>
    </location>
</feature>
<evidence type="ECO:0000256" key="1">
    <source>
        <dbReference type="SAM" id="MobiDB-lite"/>
    </source>
</evidence>
<name>A0A1H3L7W8_9RHOB</name>
<evidence type="ECO:0000313" key="4">
    <source>
        <dbReference type="Proteomes" id="UP000198914"/>
    </source>
</evidence>
<dbReference type="Gene3D" id="3.30.1150.10">
    <property type="match status" value="1"/>
</dbReference>
<feature type="compositionally biased region" description="Basic and acidic residues" evidence="1">
    <location>
        <begin position="257"/>
        <end position="266"/>
    </location>
</feature>
<dbReference type="AlphaFoldDB" id="A0A1H3L7W8"/>
<sequence>MEKRTALALSGTAHAGVIVWALLAGFFNPVEDEESLQIASVGIVSTAEFDALVSRTPGPGTPSPDAPTAPEAPTTPDAPVAETPPPQPPQRPETPAPTPPDTTPDVAQLVTPPTTEAVTETPDAPPPPAAEDAPVSTRPTPRQADIVTQRPTPAPPPLVEIAPTVEASSEPSELPEPEAPVEPEEQAAPEETTTAVVTEADEPAAAEITSLAPEDSPRPGRRPARPEPTQTAAAATETPAPAQTTEPSSTAPASEPRQVDTSDALREALSGGGSAAQEGPQLTDGQKEGFRLAVQACWDLGAVSTDVTNTIVEVRFQMREDGFPVSSSIRLEGTRGGTDASAQIALERARQAIIGCSRQNGGYDLPAESYDDWKDIIITFDPTRR</sequence>
<proteinExistence type="predicted"/>
<feature type="transmembrane region" description="Helical" evidence="2">
    <location>
        <begin position="7"/>
        <end position="27"/>
    </location>
</feature>
<keyword evidence="2" id="KW-1133">Transmembrane helix</keyword>
<gene>
    <name evidence="3" type="ORF">SAMN05444004_102111</name>
</gene>
<keyword evidence="3" id="KW-0132">Cell division</keyword>
<keyword evidence="3" id="KW-0131">Cell cycle</keyword>
<feature type="compositionally biased region" description="Low complexity" evidence="1">
    <location>
        <begin position="68"/>
        <end position="81"/>
    </location>
</feature>
<dbReference type="Proteomes" id="UP000198914">
    <property type="component" value="Unassembled WGS sequence"/>
</dbReference>
<feature type="compositionally biased region" description="Low complexity" evidence="1">
    <location>
        <begin position="103"/>
        <end position="122"/>
    </location>
</feature>
<dbReference type="RefSeq" id="WP_092642373.1">
    <property type="nucleotide sequence ID" value="NZ_FNPX01000002.1"/>
</dbReference>
<dbReference type="STRING" id="1244108.SAMN05444004_102111"/>
<dbReference type="PRINTS" id="PR01217">
    <property type="entry name" value="PRICHEXTENSN"/>
</dbReference>
<keyword evidence="2" id="KW-0812">Transmembrane</keyword>
<keyword evidence="4" id="KW-1185">Reference proteome</keyword>
<protein>
    <submittedName>
        <fullName evidence="3">Cell division and transport-associated protein TolA</fullName>
    </submittedName>
</protein>
<keyword evidence="2" id="KW-0472">Membrane</keyword>
<feature type="compositionally biased region" description="Pro residues" evidence="1">
    <location>
        <begin position="82"/>
        <end position="102"/>
    </location>
</feature>
<feature type="compositionally biased region" description="Low complexity" evidence="1">
    <location>
        <begin position="189"/>
        <end position="198"/>
    </location>
</feature>
<feature type="compositionally biased region" description="Low complexity" evidence="1">
    <location>
        <begin position="227"/>
        <end position="256"/>
    </location>
</feature>
<evidence type="ECO:0000313" key="3">
    <source>
        <dbReference type="EMBL" id="SDY60289.1"/>
    </source>
</evidence>
<evidence type="ECO:0000256" key="2">
    <source>
        <dbReference type="SAM" id="Phobius"/>
    </source>
</evidence>
<organism evidence="3 4">
    <name type="scientific">Jannaschia faecimaris</name>
    <dbReference type="NCBI Taxonomy" id="1244108"/>
    <lineage>
        <taxon>Bacteria</taxon>
        <taxon>Pseudomonadati</taxon>
        <taxon>Pseudomonadota</taxon>
        <taxon>Alphaproteobacteria</taxon>
        <taxon>Rhodobacterales</taxon>
        <taxon>Roseobacteraceae</taxon>
        <taxon>Jannaschia</taxon>
    </lineage>
</organism>
<dbReference type="GO" id="GO:0051301">
    <property type="term" value="P:cell division"/>
    <property type="evidence" value="ECO:0007669"/>
    <property type="project" value="UniProtKB-KW"/>
</dbReference>
<reference evidence="4" key="1">
    <citation type="submission" date="2016-10" db="EMBL/GenBank/DDBJ databases">
        <authorList>
            <person name="Varghese N."/>
            <person name="Submissions S."/>
        </authorList>
    </citation>
    <scope>NUCLEOTIDE SEQUENCE [LARGE SCALE GENOMIC DNA]</scope>
    <source>
        <strain evidence="4">DSM 100420</strain>
    </source>
</reference>
<accession>A0A1H3L7W8</accession>
<dbReference type="EMBL" id="FNPX01000002">
    <property type="protein sequence ID" value="SDY60289.1"/>
    <property type="molecule type" value="Genomic_DNA"/>
</dbReference>